<name>A0A110B0Y4_9SPHI</name>
<dbReference type="Proteomes" id="UP000218263">
    <property type="component" value="Chromosome"/>
</dbReference>
<organism evidence="1 2">
    <name type="scientific">Mucilaginibacter gotjawali</name>
    <dbReference type="NCBI Taxonomy" id="1550579"/>
    <lineage>
        <taxon>Bacteria</taxon>
        <taxon>Pseudomonadati</taxon>
        <taxon>Bacteroidota</taxon>
        <taxon>Sphingobacteriia</taxon>
        <taxon>Sphingobacteriales</taxon>
        <taxon>Sphingobacteriaceae</taxon>
        <taxon>Mucilaginibacter</taxon>
    </lineage>
</organism>
<dbReference type="EMBL" id="AP017313">
    <property type="protein sequence ID" value="BAU52668.1"/>
    <property type="molecule type" value="Genomic_DNA"/>
</dbReference>
<dbReference type="AlphaFoldDB" id="A0A110B0Y4"/>
<evidence type="ECO:0000313" key="1">
    <source>
        <dbReference type="EMBL" id="BAU52668.1"/>
    </source>
</evidence>
<accession>A0A110B0Y4</accession>
<reference evidence="1 2" key="1">
    <citation type="submission" date="2015-12" db="EMBL/GenBank/DDBJ databases">
        <title>Genome sequence of Mucilaginibacter gotjawali.</title>
        <authorList>
            <person name="Lee J.S."/>
            <person name="Lee K.C."/>
            <person name="Kim K.K."/>
            <person name="Lee B.W."/>
        </authorList>
    </citation>
    <scope>NUCLEOTIDE SEQUENCE [LARGE SCALE GENOMIC DNA]</scope>
    <source>
        <strain evidence="1 2">SA3-7</strain>
    </source>
</reference>
<dbReference type="KEGG" id="mgot:MgSA37_00830"/>
<evidence type="ECO:0000313" key="2">
    <source>
        <dbReference type="Proteomes" id="UP000218263"/>
    </source>
</evidence>
<dbReference type="RefSeq" id="WP_096349968.1">
    <property type="nucleotide sequence ID" value="NZ_AP017313.1"/>
</dbReference>
<sequence length="275" mass="30152">MKKILLVCLIVNGILFTASGQERPLRQDEIAWFNNLYPVLYNVVPHEYLDWKAVGDGKDFDVIKYFCPVEYADNSCRGKCPVSLGKGDPYSLNYKIEFSMPSEQSDGLAGSAYKTITDFNNATQIAAALKSTAKSKLSIQVMVNISSGESGAFLLSYCSKNPPEKITLPVPTTLALIGTHSDGCPFMSDGRPDMSPGDAYYDNAIIFLGKPVAGQTADDRHDGQVRTRYAIAFDKSKIGVPVTQNIVVQIKGDAADINAVIKLIDWKKLYYLIGK</sequence>
<proteinExistence type="predicted"/>
<gene>
    <name evidence="1" type="ORF">MgSA37_00830</name>
</gene>
<protein>
    <submittedName>
        <fullName evidence="1">Uncharacterized protein</fullName>
    </submittedName>
</protein>
<dbReference type="OrthoDB" id="792706at2"/>
<keyword evidence="2" id="KW-1185">Reference proteome</keyword>